<evidence type="ECO:0000259" key="13">
    <source>
        <dbReference type="PROSITE" id="PS51296"/>
    </source>
</evidence>
<dbReference type="InterPro" id="IPR017941">
    <property type="entry name" value="Rieske_2Fe-2S"/>
</dbReference>
<evidence type="ECO:0000256" key="5">
    <source>
        <dbReference type="ARBA" id="ARBA00022989"/>
    </source>
</evidence>
<evidence type="ECO:0000256" key="11">
    <source>
        <dbReference type="RuleBase" id="RU004497"/>
    </source>
</evidence>
<comment type="subcellular location">
    <subcellularLocation>
        <location evidence="1">Membrane</location>
        <topology evidence="1">Single-pass membrane protein</topology>
    </subcellularLocation>
</comment>
<dbReference type="InterPro" id="IPR006317">
    <property type="entry name" value="Ubiquinol_cyt_c_Rdtase_Fe-S-su"/>
</dbReference>
<feature type="domain" description="Rieske" evidence="13">
    <location>
        <begin position="116"/>
        <end position="219"/>
    </location>
</feature>
<dbReference type="InterPro" id="IPR005805">
    <property type="entry name" value="Rieske_Fe-S_prot_C"/>
</dbReference>
<organism evidence="14 15">
    <name type="scientific">Granulosicoccus antarcticus IMCC3135</name>
    <dbReference type="NCBI Taxonomy" id="1192854"/>
    <lineage>
        <taxon>Bacteria</taxon>
        <taxon>Pseudomonadati</taxon>
        <taxon>Pseudomonadota</taxon>
        <taxon>Gammaproteobacteria</taxon>
        <taxon>Chromatiales</taxon>
        <taxon>Granulosicoccaceae</taxon>
        <taxon>Granulosicoccus</taxon>
    </lineage>
</organism>
<dbReference type="PRINTS" id="PR00162">
    <property type="entry name" value="RIESKE"/>
</dbReference>
<dbReference type="Gene3D" id="2.102.10.10">
    <property type="entry name" value="Rieske [2Fe-2S] iron-sulphur domain"/>
    <property type="match status" value="1"/>
</dbReference>
<evidence type="ECO:0000256" key="10">
    <source>
        <dbReference type="RuleBase" id="RU004494"/>
    </source>
</evidence>
<dbReference type="PANTHER" id="PTHR10134">
    <property type="entry name" value="CYTOCHROME B-C1 COMPLEX SUBUNIT RIESKE, MITOCHONDRIAL"/>
    <property type="match status" value="1"/>
</dbReference>
<dbReference type="InterPro" id="IPR006311">
    <property type="entry name" value="TAT_signal"/>
</dbReference>
<feature type="transmembrane region" description="Helical" evidence="10">
    <location>
        <begin position="42"/>
        <end position="63"/>
    </location>
</feature>
<evidence type="ECO:0000256" key="6">
    <source>
        <dbReference type="ARBA" id="ARBA00023004"/>
    </source>
</evidence>
<keyword evidence="5 10" id="KW-1133">Transmembrane helix</keyword>
<dbReference type="Proteomes" id="UP000250079">
    <property type="component" value="Chromosome"/>
</dbReference>
<dbReference type="PROSITE" id="PS51296">
    <property type="entry name" value="RIESKE"/>
    <property type="match status" value="1"/>
</dbReference>
<dbReference type="GO" id="GO:0051537">
    <property type="term" value="F:2 iron, 2 sulfur cluster binding"/>
    <property type="evidence" value="ECO:0007669"/>
    <property type="project" value="UniProtKB-KW"/>
</dbReference>
<keyword evidence="14" id="KW-0560">Oxidoreductase</keyword>
<evidence type="ECO:0000256" key="7">
    <source>
        <dbReference type="ARBA" id="ARBA00023014"/>
    </source>
</evidence>
<name>A0A2Z2NZP4_9GAMM</name>
<comment type="cofactor">
    <cofactor evidence="10">
        <name>[2Fe-2S] cluster</name>
        <dbReference type="ChEBI" id="CHEBI:190135"/>
    </cofactor>
    <text evidence="10">Binds 1 [2Fe-2S] cluster per subunit.</text>
</comment>
<evidence type="ECO:0000256" key="4">
    <source>
        <dbReference type="ARBA" id="ARBA00022723"/>
    </source>
</evidence>
<evidence type="ECO:0000256" key="3">
    <source>
        <dbReference type="ARBA" id="ARBA00022714"/>
    </source>
</evidence>
<feature type="compositionally biased region" description="Basic and acidic residues" evidence="12">
    <location>
        <begin position="1"/>
        <end position="10"/>
    </location>
</feature>
<dbReference type="GO" id="GO:0016020">
    <property type="term" value="C:membrane"/>
    <property type="evidence" value="ECO:0007669"/>
    <property type="project" value="UniProtKB-SubCell"/>
</dbReference>
<keyword evidence="2 10" id="KW-0812">Transmembrane</keyword>
<keyword evidence="10" id="KW-0813">Transport</keyword>
<feature type="region of interest" description="Disordered" evidence="12">
    <location>
        <begin position="1"/>
        <end position="36"/>
    </location>
</feature>
<keyword evidence="8 10" id="KW-0472">Membrane</keyword>
<dbReference type="GO" id="GO:0008121">
    <property type="term" value="F:quinol-cytochrome-c reductase activity"/>
    <property type="evidence" value="ECO:0007669"/>
    <property type="project" value="UniProtKB-EC"/>
</dbReference>
<dbReference type="SUPFAM" id="SSF50022">
    <property type="entry name" value="ISP domain"/>
    <property type="match status" value="1"/>
</dbReference>
<dbReference type="KEGG" id="gai:IMCC3135_29275"/>
<dbReference type="EC" id="7.1.1.8" evidence="10"/>
<keyword evidence="9" id="KW-1015">Disulfide bond</keyword>
<dbReference type="GO" id="GO:0046872">
    <property type="term" value="F:metal ion binding"/>
    <property type="evidence" value="ECO:0007669"/>
    <property type="project" value="UniProtKB-KW"/>
</dbReference>
<dbReference type="CDD" id="cd03470">
    <property type="entry name" value="Rieske_cytochrome_bc1"/>
    <property type="match status" value="1"/>
</dbReference>
<keyword evidence="10" id="KW-0249">Electron transport</keyword>
<dbReference type="AlphaFoldDB" id="A0A2Z2NZP4"/>
<dbReference type="PROSITE" id="PS51318">
    <property type="entry name" value="TAT"/>
    <property type="match status" value="1"/>
</dbReference>
<sequence>MSANDRKTTDQHASADGSSKSNPAAVESSVADHVADPKRRRMLVGGASVIGGLGAVSLVVPLLGSMLPSARAKAAGAPVQADLSKLVTGQLLTVEWRGKPVWVVKRTEETLKHLDEDTERLSDPASDVESQQPEYAKNTPRSIKPETLVVIGICTHLGCSPSYRPDIAPADLGADWDGGFFCPCHGSKFDLSGRVYKGVPAPTNLEVPPYRYVDDNTIIVGEDSGVAA</sequence>
<feature type="region of interest" description="Disordered" evidence="12">
    <location>
        <begin position="116"/>
        <end position="139"/>
    </location>
</feature>
<dbReference type="InterPro" id="IPR036922">
    <property type="entry name" value="Rieske_2Fe-2S_sf"/>
</dbReference>
<evidence type="ECO:0000256" key="2">
    <source>
        <dbReference type="ARBA" id="ARBA00022692"/>
    </source>
</evidence>
<dbReference type="Pfam" id="PF00355">
    <property type="entry name" value="Rieske"/>
    <property type="match status" value="1"/>
</dbReference>
<evidence type="ECO:0000313" key="15">
    <source>
        <dbReference type="Proteomes" id="UP000250079"/>
    </source>
</evidence>
<keyword evidence="4" id="KW-0479">Metal-binding</keyword>
<evidence type="ECO:0000256" key="12">
    <source>
        <dbReference type="SAM" id="MobiDB-lite"/>
    </source>
</evidence>
<comment type="catalytic activity">
    <reaction evidence="10">
        <text>a quinol + 2 Fe(III)-[cytochrome c](out) = a quinone + 2 Fe(II)-[cytochrome c](out) + 2 H(+)(out)</text>
        <dbReference type="Rhea" id="RHEA:11484"/>
        <dbReference type="Rhea" id="RHEA-COMP:10350"/>
        <dbReference type="Rhea" id="RHEA-COMP:14399"/>
        <dbReference type="ChEBI" id="CHEBI:15378"/>
        <dbReference type="ChEBI" id="CHEBI:24646"/>
        <dbReference type="ChEBI" id="CHEBI:29033"/>
        <dbReference type="ChEBI" id="CHEBI:29034"/>
        <dbReference type="ChEBI" id="CHEBI:132124"/>
        <dbReference type="EC" id="7.1.1.8"/>
    </reaction>
</comment>
<evidence type="ECO:0000256" key="1">
    <source>
        <dbReference type="ARBA" id="ARBA00004167"/>
    </source>
</evidence>
<evidence type="ECO:0000256" key="9">
    <source>
        <dbReference type="ARBA" id="ARBA00023157"/>
    </source>
</evidence>
<dbReference type="EMBL" id="CP018632">
    <property type="protein sequence ID" value="ASJ75905.1"/>
    <property type="molecule type" value="Genomic_DNA"/>
</dbReference>
<evidence type="ECO:0000256" key="8">
    <source>
        <dbReference type="ARBA" id="ARBA00023136"/>
    </source>
</evidence>
<accession>A0A2Z2NZP4</accession>
<evidence type="ECO:0000313" key="14">
    <source>
        <dbReference type="EMBL" id="ASJ75905.1"/>
    </source>
</evidence>
<keyword evidence="15" id="KW-1185">Reference proteome</keyword>
<dbReference type="InterPro" id="IPR014349">
    <property type="entry name" value="Rieske_Fe-S_prot"/>
</dbReference>
<keyword evidence="6" id="KW-0408">Iron</keyword>
<keyword evidence="7" id="KW-0411">Iron-sulfur</keyword>
<keyword evidence="3" id="KW-0001">2Fe-2S</keyword>
<proteinExistence type="predicted"/>
<comment type="miscellaneous">
    <text evidence="10">The Rieske protein is a high potential 2Fe-2S protein.</text>
</comment>
<dbReference type="OrthoDB" id="9767869at2"/>
<dbReference type="GO" id="GO:0016491">
    <property type="term" value="F:oxidoreductase activity"/>
    <property type="evidence" value="ECO:0007669"/>
    <property type="project" value="UniProtKB-KW"/>
</dbReference>
<gene>
    <name evidence="14" type="primary">petA_2</name>
    <name evidence="14" type="ORF">IMCC3135_29275</name>
</gene>
<comment type="subunit">
    <text evidence="11">The main subunits of complex b-c1 are: cytochrome b, cytochrome c1 and the Rieske protein.</text>
</comment>
<dbReference type="NCBIfam" id="TIGR01416">
    <property type="entry name" value="Rieske_proteo"/>
    <property type="match status" value="1"/>
</dbReference>
<reference evidence="14 15" key="1">
    <citation type="submission" date="2016-12" db="EMBL/GenBank/DDBJ databases">
        <authorList>
            <person name="Song W.-J."/>
            <person name="Kurnit D.M."/>
        </authorList>
    </citation>
    <scope>NUCLEOTIDE SEQUENCE [LARGE SCALE GENOMIC DNA]</scope>
    <source>
        <strain evidence="14 15">IMCC3135</strain>
    </source>
</reference>
<protein>
    <recommendedName>
        <fullName evidence="10">Ubiquinol-cytochrome c reductase iron-sulfur subunit</fullName>
        <ecNumber evidence="10">7.1.1.8</ecNumber>
    </recommendedName>
</protein>